<dbReference type="EMBL" id="CP036276">
    <property type="protein sequence ID" value="QDU44597.1"/>
    <property type="molecule type" value="Genomic_DNA"/>
</dbReference>
<reference evidence="2 3" key="1">
    <citation type="submission" date="2019-02" db="EMBL/GenBank/DDBJ databases">
        <title>Deep-cultivation of Planctomycetes and their phenomic and genomic characterization uncovers novel biology.</title>
        <authorList>
            <person name="Wiegand S."/>
            <person name="Jogler M."/>
            <person name="Boedeker C."/>
            <person name="Pinto D."/>
            <person name="Vollmers J."/>
            <person name="Rivas-Marin E."/>
            <person name="Kohn T."/>
            <person name="Peeters S.H."/>
            <person name="Heuer A."/>
            <person name="Rast P."/>
            <person name="Oberbeckmann S."/>
            <person name="Bunk B."/>
            <person name="Jeske O."/>
            <person name="Meyerdierks A."/>
            <person name="Storesund J.E."/>
            <person name="Kallscheuer N."/>
            <person name="Luecker S."/>
            <person name="Lage O.M."/>
            <person name="Pohl T."/>
            <person name="Merkel B.J."/>
            <person name="Hornburger P."/>
            <person name="Mueller R.-W."/>
            <person name="Bruemmer F."/>
            <person name="Labrenz M."/>
            <person name="Spormann A.M."/>
            <person name="Op den Camp H."/>
            <person name="Overmann J."/>
            <person name="Amann R."/>
            <person name="Jetten M.S.M."/>
            <person name="Mascher T."/>
            <person name="Medema M.H."/>
            <person name="Devos D.P."/>
            <person name="Kaster A.-K."/>
            <person name="Ovreas L."/>
            <person name="Rohde M."/>
            <person name="Galperin M.Y."/>
            <person name="Jogler C."/>
        </authorList>
    </citation>
    <scope>NUCLEOTIDE SEQUENCE [LARGE SCALE GENOMIC DNA]</scope>
    <source>
        <strain evidence="2 3">Mal52</strain>
    </source>
</reference>
<evidence type="ECO:0000313" key="3">
    <source>
        <dbReference type="Proteomes" id="UP000319383"/>
    </source>
</evidence>
<dbReference type="AlphaFoldDB" id="A0A517ZQ73"/>
<dbReference type="Gene3D" id="3.90.1530.10">
    <property type="entry name" value="Conserved hypothetical protein from pyrococcus furiosus pfu- 392566-001, ParB domain"/>
    <property type="match status" value="1"/>
</dbReference>
<dbReference type="Proteomes" id="UP000319383">
    <property type="component" value="Chromosome"/>
</dbReference>
<dbReference type="GO" id="GO:0007059">
    <property type="term" value="P:chromosome segregation"/>
    <property type="evidence" value="ECO:0007669"/>
    <property type="project" value="TreeGrafter"/>
</dbReference>
<feature type="domain" description="ParB-like N-terminal" evidence="1">
    <location>
        <begin position="4"/>
        <end position="89"/>
    </location>
</feature>
<evidence type="ECO:0000259" key="1">
    <source>
        <dbReference type="SMART" id="SM00470"/>
    </source>
</evidence>
<gene>
    <name evidence="2" type="primary">noc</name>
    <name evidence="2" type="ORF">Mal52_30820</name>
</gene>
<dbReference type="InterPro" id="IPR036086">
    <property type="entry name" value="ParB/Sulfiredoxin_sf"/>
</dbReference>
<name>A0A517ZQ73_9PLAN</name>
<dbReference type="SMART" id="SM00470">
    <property type="entry name" value="ParB"/>
    <property type="match status" value="1"/>
</dbReference>
<dbReference type="InterPro" id="IPR029063">
    <property type="entry name" value="SAM-dependent_MTases_sf"/>
</dbReference>
<dbReference type="GO" id="GO:0045881">
    <property type="term" value="P:positive regulation of sporulation resulting in formation of a cellular spore"/>
    <property type="evidence" value="ECO:0007669"/>
    <property type="project" value="TreeGrafter"/>
</dbReference>
<dbReference type="RefSeq" id="WP_145376931.1">
    <property type="nucleotide sequence ID" value="NZ_CP036276.1"/>
</dbReference>
<dbReference type="PANTHER" id="PTHR33375:SF1">
    <property type="entry name" value="CHROMOSOME-PARTITIONING PROTEIN PARB-RELATED"/>
    <property type="match status" value="1"/>
</dbReference>
<dbReference type="PANTHER" id="PTHR33375">
    <property type="entry name" value="CHROMOSOME-PARTITIONING PROTEIN PARB-RELATED"/>
    <property type="match status" value="1"/>
</dbReference>
<sequence length="273" mass="30551">MKIEQWRIDRVKPYEQNPRINDQAVDAVAKSIEQFGFRQPVVVDEEGVIIAGHTRWKASQKLGLKKVPIHVAMGLSPAQARAYRLADNKTNELAEWDPDLLSLELADLQAMGFDLELTGFSEDELAKWSSDEMKEGLTDPDDVPETLDEPITQPGDLWLLGSHRLFCGDSTSIEDTLRVMDGEKAALVATDPPYLVDYTGDRPNESGKDWSDTYREIDISDADAFFTQLFTCVLGVVAPKAAIYCWHAHKRVRCDSTDLGSTRHSRPPANYLG</sequence>
<evidence type="ECO:0000313" key="2">
    <source>
        <dbReference type="EMBL" id="QDU44597.1"/>
    </source>
</evidence>
<dbReference type="Pfam" id="PF02195">
    <property type="entry name" value="ParB_N"/>
    <property type="match status" value="1"/>
</dbReference>
<dbReference type="GO" id="GO:0005694">
    <property type="term" value="C:chromosome"/>
    <property type="evidence" value="ECO:0007669"/>
    <property type="project" value="TreeGrafter"/>
</dbReference>
<dbReference type="CDD" id="cd16402">
    <property type="entry name" value="ParB_N_like_MT"/>
    <property type="match status" value="1"/>
</dbReference>
<organism evidence="2 3">
    <name type="scientific">Symmachiella dynata</name>
    <dbReference type="NCBI Taxonomy" id="2527995"/>
    <lineage>
        <taxon>Bacteria</taxon>
        <taxon>Pseudomonadati</taxon>
        <taxon>Planctomycetota</taxon>
        <taxon>Planctomycetia</taxon>
        <taxon>Planctomycetales</taxon>
        <taxon>Planctomycetaceae</taxon>
        <taxon>Symmachiella</taxon>
    </lineage>
</organism>
<dbReference type="SUPFAM" id="SSF53335">
    <property type="entry name" value="S-adenosyl-L-methionine-dependent methyltransferases"/>
    <property type="match status" value="1"/>
</dbReference>
<dbReference type="InterPro" id="IPR003115">
    <property type="entry name" value="ParB_N"/>
</dbReference>
<dbReference type="KEGG" id="sdyn:Mal52_30820"/>
<dbReference type="SUPFAM" id="SSF110849">
    <property type="entry name" value="ParB/Sulfiredoxin"/>
    <property type="match status" value="1"/>
</dbReference>
<keyword evidence="3" id="KW-1185">Reference proteome</keyword>
<proteinExistence type="predicted"/>
<dbReference type="InterPro" id="IPR050336">
    <property type="entry name" value="Chromosome_partition/occlusion"/>
</dbReference>
<protein>
    <submittedName>
        <fullName evidence="2">Nucleoid occlusion protein</fullName>
    </submittedName>
</protein>
<accession>A0A517ZQ73</accession>